<accession>A0A1H0YMY3</accession>
<reference evidence="3" key="1">
    <citation type="submission" date="2016-10" db="EMBL/GenBank/DDBJ databases">
        <authorList>
            <person name="Varghese N."/>
            <person name="Submissions S."/>
        </authorList>
    </citation>
    <scope>NUCLEOTIDE SEQUENCE [LARGE SCALE GENOMIC DNA]</scope>
    <source>
        <strain evidence="3">MPL-11</strain>
    </source>
</reference>
<dbReference type="OrthoDB" id="2156484at2"/>
<dbReference type="AlphaFoldDB" id="A0A1H0YMY3"/>
<dbReference type="EMBL" id="FNJW01000008">
    <property type="protein sequence ID" value="SDQ16534.1"/>
    <property type="molecule type" value="Genomic_DNA"/>
</dbReference>
<dbReference type="RefSeq" id="WP_089975877.1">
    <property type="nucleotide sequence ID" value="NZ_CP084916.1"/>
</dbReference>
<dbReference type="Proteomes" id="UP000199481">
    <property type="component" value="Unassembled WGS sequence"/>
</dbReference>
<sequence length="250" mass="28913">MTIAKRAYRHLQNHPYCLLFMLIFYLVYFILAFVVALLAKQFSDSSVQLSKIIASLDSQHTSLYEPFKVLESITTHYTMEYQHLLLLIVFAGTLSMVVIQLFLSRFRKKEYQTYLLMGERVYKLTTQLIVEQLFLINTIILVLLFIYSLFTTPVMNKISHLESEILQQELKPSASLVHLQRNSPLSSSENGDLTRFNINAFLMGESIHNTFTQNNTLQAFFLVGIINFYSFIVIGIPNYLLLSLKKNTLS</sequence>
<gene>
    <name evidence="2" type="ORF">SAMN04487752_1051</name>
</gene>
<feature type="transmembrane region" description="Helical" evidence="1">
    <location>
        <begin position="219"/>
        <end position="242"/>
    </location>
</feature>
<feature type="transmembrane region" description="Helical" evidence="1">
    <location>
        <begin position="84"/>
        <end position="103"/>
    </location>
</feature>
<protein>
    <recommendedName>
        <fullName evidence="4">FtsX-like permease family protein</fullName>
    </recommendedName>
</protein>
<feature type="transmembrane region" description="Helical" evidence="1">
    <location>
        <begin position="124"/>
        <end position="150"/>
    </location>
</feature>
<keyword evidence="1" id="KW-0472">Membrane</keyword>
<keyword evidence="1" id="KW-1133">Transmembrane helix</keyword>
<keyword evidence="1" id="KW-0812">Transmembrane</keyword>
<keyword evidence="3" id="KW-1185">Reference proteome</keyword>
<evidence type="ECO:0008006" key="4">
    <source>
        <dbReference type="Google" id="ProtNLM"/>
    </source>
</evidence>
<proteinExistence type="predicted"/>
<evidence type="ECO:0000313" key="3">
    <source>
        <dbReference type="Proteomes" id="UP000199481"/>
    </source>
</evidence>
<evidence type="ECO:0000313" key="2">
    <source>
        <dbReference type="EMBL" id="SDQ16534.1"/>
    </source>
</evidence>
<evidence type="ECO:0000256" key="1">
    <source>
        <dbReference type="SAM" id="Phobius"/>
    </source>
</evidence>
<organism evidence="2 3">
    <name type="scientific">Carnobacterium viridans</name>
    <dbReference type="NCBI Taxonomy" id="174587"/>
    <lineage>
        <taxon>Bacteria</taxon>
        <taxon>Bacillati</taxon>
        <taxon>Bacillota</taxon>
        <taxon>Bacilli</taxon>
        <taxon>Lactobacillales</taxon>
        <taxon>Carnobacteriaceae</taxon>
        <taxon>Carnobacterium</taxon>
    </lineage>
</organism>
<name>A0A1H0YMY3_9LACT</name>
<feature type="transmembrane region" description="Helical" evidence="1">
    <location>
        <begin position="16"/>
        <end position="39"/>
    </location>
</feature>